<accession>A0A6G8AQL2</accession>
<evidence type="ECO:0000256" key="1">
    <source>
        <dbReference type="SAM" id="Phobius"/>
    </source>
</evidence>
<dbReference type="Proteomes" id="UP000501747">
    <property type="component" value="Chromosome"/>
</dbReference>
<keyword evidence="1" id="KW-0472">Membrane</keyword>
<name>A0A6G8AQL2_9ENTE</name>
<gene>
    <name evidence="3" type="ORF">G7082_01820</name>
</gene>
<keyword evidence="4" id="KW-1185">Reference proteome</keyword>
<dbReference type="RefSeq" id="WP_166033465.1">
    <property type="nucleotide sequence ID" value="NZ_CP049887.1"/>
</dbReference>
<feature type="signal peptide" evidence="2">
    <location>
        <begin position="1"/>
        <end position="28"/>
    </location>
</feature>
<evidence type="ECO:0000313" key="4">
    <source>
        <dbReference type="Proteomes" id="UP000501747"/>
    </source>
</evidence>
<evidence type="ECO:0000313" key="3">
    <source>
        <dbReference type="EMBL" id="QIL47354.1"/>
    </source>
</evidence>
<dbReference type="EMBL" id="CP049887">
    <property type="protein sequence ID" value="QIL47354.1"/>
    <property type="molecule type" value="Genomic_DNA"/>
</dbReference>
<protein>
    <submittedName>
        <fullName evidence="3">LPXTG cell wall anchor domain-containing protein</fullName>
    </submittedName>
</protein>
<dbReference type="NCBIfam" id="TIGR01167">
    <property type="entry name" value="LPXTG_anchor"/>
    <property type="match status" value="1"/>
</dbReference>
<proteinExistence type="predicted"/>
<organism evidence="3 4">
    <name type="scientific">Vagococcus hydrophili</name>
    <dbReference type="NCBI Taxonomy" id="2714947"/>
    <lineage>
        <taxon>Bacteria</taxon>
        <taxon>Bacillati</taxon>
        <taxon>Bacillota</taxon>
        <taxon>Bacilli</taxon>
        <taxon>Lactobacillales</taxon>
        <taxon>Enterococcaceae</taxon>
        <taxon>Vagococcus</taxon>
    </lineage>
</organism>
<sequence>MKNFNVLLKNIGLATLLVCLFVSVKVSASEDDNYDRNELPVTFEIKENTDNEKKPVIEGKRFLPKTNEQVDRYLFFEGFIFLSLASVLWLRKKKVPSE</sequence>
<evidence type="ECO:0000256" key="2">
    <source>
        <dbReference type="SAM" id="SignalP"/>
    </source>
</evidence>
<dbReference type="AlphaFoldDB" id="A0A6G8AQL2"/>
<reference evidence="3 4" key="1">
    <citation type="submission" date="2020-03" db="EMBL/GenBank/DDBJ databases">
        <title>Vagococcus sp. nov., isolated from beetles.</title>
        <authorList>
            <person name="Hyun D.-W."/>
            <person name="Bae J.-W."/>
        </authorList>
    </citation>
    <scope>NUCLEOTIDE SEQUENCE [LARGE SCALE GENOMIC DNA]</scope>
    <source>
        <strain evidence="3 4">HDW17B</strain>
    </source>
</reference>
<keyword evidence="2" id="KW-0732">Signal</keyword>
<dbReference type="KEGG" id="vhy:G7082_01820"/>
<keyword evidence="1" id="KW-0812">Transmembrane</keyword>
<feature type="transmembrane region" description="Helical" evidence="1">
    <location>
        <begin position="73"/>
        <end position="90"/>
    </location>
</feature>
<feature type="chain" id="PRO_5026344013" evidence="2">
    <location>
        <begin position="29"/>
        <end position="98"/>
    </location>
</feature>
<keyword evidence="1" id="KW-1133">Transmembrane helix</keyword>